<dbReference type="Gene3D" id="1.20.1250.20">
    <property type="entry name" value="MFS general substrate transporter like domains"/>
    <property type="match status" value="1"/>
</dbReference>
<feature type="transmembrane region" description="Helical" evidence="20">
    <location>
        <begin position="1554"/>
        <end position="1578"/>
    </location>
</feature>
<comment type="cofactor">
    <cofactor evidence="1">
        <name>Mg(2+)</name>
        <dbReference type="ChEBI" id="CHEBI:18420"/>
    </cofactor>
</comment>
<proteinExistence type="inferred from homology"/>
<dbReference type="GO" id="GO:0016020">
    <property type="term" value="C:membrane"/>
    <property type="evidence" value="ECO:0007669"/>
    <property type="project" value="UniProtKB-SubCell"/>
</dbReference>
<evidence type="ECO:0000259" key="22">
    <source>
        <dbReference type="PROSITE" id="PS50208"/>
    </source>
</evidence>
<dbReference type="Gene3D" id="3.40.50.300">
    <property type="entry name" value="P-loop containing nucleotide triphosphate hydrolases"/>
    <property type="match status" value="1"/>
</dbReference>
<evidence type="ECO:0000256" key="9">
    <source>
        <dbReference type="ARBA" id="ARBA00022723"/>
    </source>
</evidence>
<feature type="transmembrane region" description="Helical" evidence="20">
    <location>
        <begin position="1584"/>
        <end position="1605"/>
    </location>
</feature>
<keyword evidence="8 20" id="KW-0812">Transmembrane</keyword>
<comment type="similarity">
    <text evidence="4">Belongs to the peptidase C14A family.</text>
</comment>
<keyword evidence="7" id="KW-0934">Plastid</keyword>
<evidence type="ECO:0000256" key="15">
    <source>
        <dbReference type="ARBA" id="ARBA00022989"/>
    </source>
</evidence>
<dbReference type="SMART" id="SM00115">
    <property type="entry name" value="CASc"/>
    <property type="match status" value="1"/>
</dbReference>
<protein>
    <recommendedName>
        <fullName evidence="22">Caspase family p20 domain-containing protein</fullName>
    </recommendedName>
</protein>
<keyword evidence="5" id="KW-0813">Transport</keyword>
<evidence type="ECO:0000256" key="17">
    <source>
        <dbReference type="ARBA" id="ARBA00023136"/>
    </source>
</evidence>
<evidence type="ECO:0000256" key="20">
    <source>
        <dbReference type="SAM" id="Phobius"/>
    </source>
</evidence>
<feature type="transmembrane region" description="Helical" evidence="20">
    <location>
        <begin position="897"/>
        <end position="915"/>
    </location>
</feature>
<dbReference type="Pfam" id="PF00656">
    <property type="entry name" value="Peptidase_C14"/>
    <property type="match status" value="1"/>
</dbReference>
<feature type="region of interest" description="Disordered" evidence="19">
    <location>
        <begin position="970"/>
        <end position="1019"/>
    </location>
</feature>
<evidence type="ECO:0000256" key="13">
    <source>
        <dbReference type="ARBA" id="ARBA00022842"/>
    </source>
</evidence>
<keyword evidence="16" id="KW-0342">GTP-binding</keyword>
<evidence type="ECO:0000256" key="18">
    <source>
        <dbReference type="ARBA" id="ARBA00024013"/>
    </source>
</evidence>
<evidence type="ECO:0000313" key="23">
    <source>
        <dbReference type="EnsemblMetazoa" id="Aqu2.1.21428_001"/>
    </source>
</evidence>
<keyword evidence="11" id="KW-0378">Hydrolase</keyword>
<feature type="transmembrane region" description="Helical" evidence="20">
    <location>
        <begin position="1982"/>
        <end position="2006"/>
    </location>
</feature>
<evidence type="ECO:0000256" key="11">
    <source>
        <dbReference type="ARBA" id="ARBA00022801"/>
    </source>
</evidence>
<name>A0A1X7U112_AMPQE</name>
<keyword evidence="17 20" id="KW-0472">Membrane</keyword>
<reference evidence="23" key="1">
    <citation type="submission" date="2017-05" db="UniProtKB">
        <authorList>
            <consortium name="EnsemblMetazoa"/>
        </authorList>
    </citation>
    <scope>IDENTIFICATION</scope>
</reference>
<dbReference type="InterPro" id="IPR006703">
    <property type="entry name" value="G_AIG1"/>
</dbReference>
<dbReference type="OrthoDB" id="5989148at2759"/>
<evidence type="ECO:0000256" key="16">
    <source>
        <dbReference type="ARBA" id="ARBA00023134"/>
    </source>
</evidence>
<evidence type="ECO:0000256" key="2">
    <source>
        <dbReference type="ARBA" id="ARBA00004167"/>
    </source>
</evidence>
<evidence type="ECO:0000256" key="7">
    <source>
        <dbReference type="ARBA" id="ARBA00022640"/>
    </source>
</evidence>
<evidence type="ECO:0000256" key="19">
    <source>
        <dbReference type="SAM" id="MobiDB-lite"/>
    </source>
</evidence>
<dbReference type="GO" id="GO:0015031">
    <property type="term" value="P:protein transport"/>
    <property type="evidence" value="ECO:0007669"/>
    <property type="project" value="UniProtKB-KW"/>
</dbReference>
<dbReference type="InterPro" id="IPR001309">
    <property type="entry name" value="Pept_C14_p20"/>
</dbReference>
<keyword evidence="9" id="KW-0479">Metal-binding</keyword>
<keyword evidence="6" id="KW-0150">Chloroplast</keyword>
<dbReference type="InterPro" id="IPR029030">
    <property type="entry name" value="Caspase-like_dom_sf"/>
</dbReference>
<accession>A0A1X7U112</accession>
<evidence type="ECO:0000256" key="3">
    <source>
        <dbReference type="ARBA" id="ARBA00008535"/>
    </source>
</evidence>
<dbReference type="InterPro" id="IPR015917">
    <property type="entry name" value="Pept_C14A"/>
</dbReference>
<feature type="region of interest" description="Disordered" evidence="19">
    <location>
        <begin position="1196"/>
        <end position="1215"/>
    </location>
</feature>
<dbReference type="InterPro" id="IPR027417">
    <property type="entry name" value="P-loop_NTPase"/>
</dbReference>
<evidence type="ECO:0000256" key="1">
    <source>
        <dbReference type="ARBA" id="ARBA00001946"/>
    </source>
</evidence>
<keyword evidence="14" id="KW-0653">Protein transport</keyword>
<evidence type="ECO:0000256" key="6">
    <source>
        <dbReference type="ARBA" id="ARBA00022528"/>
    </source>
</evidence>
<feature type="transmembrane region" description="Helical" evidence="20">
    <location>
        <begin position="2018"/>
        <end position="2038"/>
    </location>
</feature>
<dbReference type="PANTHER" id="PTHR10903">
    <property type="entry name" value="GTPASE, IMAP FAMILY MEMBER-RELATED"/>
    <property type="match status" value="1"/>
</dbReference>
<evidence type="ECO:0000256" key="14">
    <source>
        <dbReference type="ARBA" id="ARBA00022927"/>
    </source>
</evidence>
<evidence type="ECO:0000256" key="5">
    <source>
        <dbReference type="ARBA" id="ARBA00022448"/>
    </source>
</evidence>
<dbReference type="GO" id="GO:0046872">
    <property type="term" value="F:metal ion binding"/>
    <property type="evidence" value="ECO:0007669"/>
    <property type="project" value="UniProtKB-KW"/>
</dbReference>
<evidence type="ECO:0000256" key="8">
    <source>
        <dbReference type="ARBA" id="ARBA00022692"/>
    </source>
</evidence>
<feature type="signal peptide" evidence="21">
    <location>
        <begin position="1"/>
        <end position="18"/>
    </location>
</feature>
<keyword evidence="21" id="KW-0732">Signal</keyword>
<feature type="transmembrane region" description="Helical" evidence="20">
    <location>
        <begin position="2054"/>
        <end position="2074"/>
    </location>
</feature>
<dbReference type="GO" id="GO:0004197">
    <property type="term" value="F:cysteine-type endopeptidase activity"/>
    <property type="evidence" value="ECO:0007669"/>
    <property type="project" value="InterPro"/>
</dbReference>
<dbReference type="PANTHER" id="PTHR10903:SF135">
    <property type="entry name" value="TRANSLOCASE OF CHLOROPLAST 120, CHLOROPLASTIC-RELATED"/>
    <property type="match status" value="1"/>
</dbReference>
<keyword evidence="12" id="KW-1002">Plastid outer membrane</keyword>
<evidence type="ECO:0000256" key="21">
    <source>
        <dbReference type="SAM" id="SignalP"/>
    </source>
</evidence>
<comment type="subcellular location">
    <subcellularLocation>
        <location evidence="2">Membrane</location>
        <topology evidence="2">Single-pass membrane protein</topology>
    </subcellularLocation>
    <subcellularLocation>
        <location evidence="18">Plastid</location>
        <location evidence="18">Chloroplast outer membrane</location>
    </subcellularLocation>
</comment>
<evidence type="ECO:0000256" key="12">
    <source>
        <dbReference type="ARBA" id="ARBA00022805"/>
    </source>
</evidence>
<keyword evidence="15 20" id="KW-1133">Transmembrane helix</keyword>
<dbReference type="InParanoid" id="A0A1X7U112"/>
<keyword evidence="13" id="KW-0460">Magnesium</keyword>
<keyword evidence="10" id="KW-0547">Nucleotide-binding</keyword>
<evidence type="ECO:0000256" key="4">
    <source>
        <dbReference type="ARBA" id="ARBA00010134"/>
    </source>
</evidence>
<feature type="compositionally biased region" description="Polar residues" evidence="19">
    <location>
        <begin position="996"/>
        <end position="1019"/>
    </location>
</feature>
<evidence type="ECO:0000256" key="10">
    <source>
        <dbReference type="ARBA" id="ARBA00022741"/>
    </source>
</evidence>
<feature type="transmembrane region" description="Helical" evidence="20">
    <location>
        <begin position="871"/>
        <end position="890"/>
    </location>
</feature>
<dbReference type="SUPFAM" id="SSF52129">
    <property type="entry name" value="Caspase-like"/>
    <property type="match status" value="1"/>
</dbReference>
<organism evidence="23">
    <name type="scientific">Amphimedon queenslandica</name>
    <name type="common">Sponge</name>
    <dbReference type="NCBI Taxonomy" id="400682"/>
    <lineage>
        <taxon>Eukaryota</taxon>
        <taxon>Metazoa</taxon>
        <taxon>Porifera</taxon>
        <taxon>Demospongiae</taxon>
        <taxon>Heteroscleromorpha</taxon>
        <taxon>Haplosclerida</taxon>
        <taxon>Niphatidae</taxon>
        <taxon>Amphimedon</taxon>
    </lineage>
</organism>
<feature type="domain" description="Caspase family p20" evidence="22">
    <location>
        <begin position="1328"/>
        <end position="1399"/>
    </location>
</feature>
<comment type="similarity">
    <text evidence="3">Belongs to the TRAFAC class TrmE-Era-EngA-EngB-Septin-like GTPase superfamily. AIG1/Toc34/Toc159-like paraseptin GTPase family. IAN subfamily.</text>
</comment>
<sequence length="2121" mass="237515">MSFLTQVFYSLLIVLSTATTYQINITSSSNLEKFLCESRPLTEDTIVVLSSNITHIIDNVSFCIINTTYSLTLISDSSLQQAVISCSNNGSTQPTTGFAFINIHNLTLHRLVWSGCGGYLNGLDIDSATKSPLYFPQQTIAAVVFLHIRILCAKEVNFTSYHGFAILAINLNDALIHTIEVANKIATYNQGGSGILFLFADMKNRTNLSHNIFMYEATVHNNDGRLDYHQCPPNNHQINGPLPVIHAAGLTAVYTQKMFSVKFDVENSHFYFNHGLGAVLIYHYNTMAKIQTTISNTLFSSNVAVLFDCLGVSLSFFEVFDNQMTTKYETKAEVQKLTVIKSTFTKNGFGFDTFNKMKAVVFIGSVNPPNVVINISFNNVTFSLNKAVKSTCMWASTKDHNNRAKTKRLQIILQNVSVYKNTALLSSFYHNDIDNGFSIITLSNIYKLYITGLSNFIKNTGSVFNITNTDVILDGSLHFARNKGGTGAVFRLQGASMIHLCNGLRAEFIWNVALLQGGVIYGYNPLCVEINQCSCLLQATDSKLNVSMLFVNNMARSANAITSTNMIDCFMQFDQQIYNSSEAKKYLNVISNGTLDHALDLSAIPSRLCKCSQGQCNSHNERMIVYPGVIVHIPIAAVDGFGQNTYGEVNLRIYDLKKTYEIPIISWNISTIKETLLPQKSCTIIKVAFYKRGSMKNPSTPFLSVEDNFYHDTTTLSADLHQIKYQLHLKDCPIGFQFDSHIGICKCSPVLNKLDYTPSCKITFYVKQNSFPVISISKPSNLITVWIGFISNGTNSSYFGVSSSCPIYCSFNPKYTTFAVNGSEITLANSSNISDSINICIENREGPLCSQCITGYSAVFGSSECQQCSNWWLLTLIVYAVAGPLLVYLLYALKLTLTTGTINSFIFYAQIFAVIRNPGQRYSHLFNLFRIVKSLVALFNLSFYYPLCFYDGMAHRHIVKMAESNYEANSESSIKSSSHEDPSVGMSIRGEENISDDPNPSTASIGSQPGSCEQNSVMTAESGVVQDEVTDVGKMHNKDQRAMKTLKQVLTDAKVGHSKDIQIIVLGKTGAGKSALINSIIDLERIVAKEGADMEPCTGTVRLYRCSNVIPGVNVTIIDTPGLQDIHQKEQSYIQQMKSKCQEVTLVLYCMKMTDRRLTNDDIVAMKKLHQAFGPKFWERVVFVLTFANKEDCDERIDIDEPESDSEPPDDDDDEEAWAEITRKRFTHRIEHRSKAINVFLKDTFRINDVPFSVAGTYKSHRKNRKPMVLPDRENWVVRFLSLCSHEIKEKHKFTKLSLNDKIHFAIIIDNYGEVREDTEKNDQVIILKEALEGLGFCTLCFNNLNLESILFLFEAFQHVDHSQLASFALLFLSKGNTNHLYDANSTVITFEQIFAFFKDTDASKIPKLFLFHLAYDGKPPSDRLVVPDPPNNSIALVVSVKHLKSMNVSPALTSIVVNLLPEECHSKPLEQCFQEMKQQIKQLDKATCIYNNSLQECFVLPTSCAVNVHELLERKYHLCYAMWYFIRHKTIEVLLENKDEVMKIVRYERISKIMSSAAGIVGGGMIGVGVLFAIPTWGASLNVAVAGGAISLMGAGGNLVSSIASKVASNKRLKNAQFFVTFDRQFSIQLNTVVAKYAESLESFKKETFISGVNAFTGVIGAARVVVEEGSELALKTASKVLVVVTIPLDVAVLIYNSYLIHNAAQDETGQTDSNSTIQKLIEQFGDSLKGFFHVIETSKHRESGEVINREYGYKVILQKSIPQEKPPVTVSTILSGPFNLPEEAVLVSAVYDVLIDKSFKGVLCFALKNKYPLKRSALTYWEETEPSRINLGKAKYGGPFLEKDVESVKTFLRLTPLLIVMTMIYFPFQTLGRLTEKKGSLPFCFLFRTYVAEYVVIIISVPLYQFIIKPYCPRKMRLSILKRTGLGIALVVLAKFGYIALDLLIAVPAHANNNETICLVKSAINDTGYHDMIISYESFLYYYMIPTCINSLGALLTITGSLEFVFAQAPYSMRGLLIGLWFSFSRIYAAVGWMMVKPIEAASEYLVPSCELYILIMNFVLMLVSFVLFVIISRWYKLHSNEDVFNAHYVVETHYENEFDRRDQICTYGSTSEAFHNYF</sequence>
<dbReference type="Pfam" id="PF04548">
    <property type="entry name" value="AIG1"/>
    <property type="match status" value="1"/>
</dbReference>
<dbReference type="STRING" id="400682.A0A1X7U112"/>
<dbReference type="GO" id="GO:0005525">
    <property type="term" value="F:GTP binding"/>
    <property type="evidence" value="ECO:0007669"/>
    <property type="project" value="UniProtKB-KW"/>
</dbReference>
<dbReference type="InterPro" id="IPR036259">
    <property type="entry name" value="MFS_trans_sf"/>
</dbReference>
<feature type="transmembrane region" description="Helical" evidence="20">
    <location>
        <begin position="1927"/>
        <end position="1949"/>
    </location>
</feature>
<dbReference type="Gene3D" id="3.40.50.1460">
    <property type="match status" value="1"/>
</dbReference>
<feature type="transmembrane region" description="Helical" evidence="20">
    <location>
        <begin position="927"/>
        <end position="947"/>
    </location>
</feature>
<dbReference type="PROSITE" id="PS50208">
    <property type="entry name" value="CASPASE_P20"/>
    <property type="match status" value="1"/>
</dbReference>
<dbReference type="InterPro" id="IPR011600">
    <property type="entry name" value="Pept_C14_caspase"/>
</dbReference>
<feature type="transmembrane region" description="Helical" evidence="20">
    <location>
        <begin position="1852"/>
        <end position="1870"/>
    </location>
</feature>
<dbReference type="EnsemblMetazoa" id="Aqu2.1.21428_001">
    <property type="protein sequence ID" value="Aqu2.1.21428_001"/>
    <property type="gene ID" value="Aqu2.1.21428"/>
</dbReference>
<dbReference type="GO" id="GO:0006508">
    <property type="term" value="P:proteolysis"/>
    <property type="evidence" value="ECO:0007669"/>
    <property type="project" value="InterPro"/>
</dbReference>
<dbReference type="InterPro" id="IPR045058">
    <property type="entry name" value="GIMA/IAN/Toc"/>
</dbReference>
<dbReference type="SUPFAM" id="SSF52540">
    <property type="entry name" value="P-loop containing nucleoside triphosphate hydrolases"/>
    <property type="match status" value="1"/>
</dbReference>
<feature type="chain" id="PRO_5012440216" description="Caspase family p20 domain-containing protein" evidence="21">
    <location>
        <begin position="19"/>
        <end position="2121"/>
    </location>
</feature>
<feature type="transmembrane region" description="Helical" evidence="20">
    <location>
        <begin position="1882"/>
        <end position="1906"/>
    </location>
</feature>